<accession>A0A347UJ93</accession>
<organism evidence="4 5">
    <name type="scientific">Profundibacter amoris</name>
    <dbReference type="NCBI Taxonomy" id="2171755"/>
    <lineage>
        <taxon>Bacteria</taxon>
        <taxon>Pseudomonadati</taxon>
        <taxon>Pseudomonadota</taxon>
        <taxon>Alphaproteobacteria</taxon>
        <taxon>Rhodobacterales</taxon>
        <taxon>Paracoccaceae</taxon>
        <taxon>Profundibacter</taxon>
    </lineage>
</organism>
<dbReference type="SUPFAM" id="SSF56925">
    <property type="entry name" value="OMPA-like"/>
    <property type="match status" value="1"/>
</dbReference>
<dbReference type="Proteomes" id="UP000261704">
    <property type="component" value="Chromosome"/>
</dbReference>
<gene>
    <name evidence="4" type="ORF">BAR1_13885</name>
</gene>
<feature type="signal peptide" evidence="2">
    <location>
        <begin position="1"/>
        <end position="22"/>
    </location>
</feature>
<dbReference type="OrthoDB" id="268975at2"/>
<dbReference type="Gene3D" id="2.40.160.20">
    <property type="match status" value="1"/>
</dbReference>
<feature type="chain" id="PRO_5016740446" evidence="2">
    <location>
        <begin position="23"/>
        <end position="193"/>
    </location>
</feature>
<dbReference type="InterPro" id="IPR027385">
    <property type="entry name" value="Beta-barrel_OMP"/>
</dbReference>
<dbReference type="EMBL" id="CP032125">
    <property type="protein sequence ID" value="AXX98921.1"/>
    <property type="molecule type" value="Genomic_DNA"/>
</dbReference>
<feature type="domain" description="Outer membrane protein beta-barrel" evidence="3">
    <location>
        <begin position="13"/>
        <end position="193"/>
    </location>
</feature>
<dbReference type="Pfam" id="PF13505">
    <property type="entry name" value="OMP_b-brl"/>
    <property type="match status" value="1"/>
</dbReference>
<protein>
    <submittedName>
        <fullName evidence="4">Porin family protein</fullName>
    </submittedName>
</protein>
<evidence type="ECO:0000313" key="5">
    <source>
        <dbReference type="Proteomes" id="UP000261704"/>
    </source>
</evidence>
<evidence type="ECO:0000256" key="2">
    <source>
        <dbReference type="SAM" id="SignalP"/>
    </source>
</evidence>
<keyword evidence="1 2" id="KW-0732">Signal</keyword>
<dbReference type="AlphaFoldDB" id="A0A347UJ93"/>
<keyword evidence="5" id="KW-1185">Reference proteome</keyword>
<reference evidence="4 5" key="1">
    <citation type="submission" date="2018-09" db="EMBL/GenBank/DDBJ databases">
        <title>Profundibacter amoris BAR1 gen. nov., sp. nov., a new member of the Roseobacter clade isolated at Lokis Castle Vent Field on the Arctic Mid-Oceanic Ridge.</title>
        <authorList>
            <person name="Le Moine Bauer S."/>
            <person name="Sjoeberg A.G."/>
            <person name="L'Haridon S."/>
            <person name="Stokke R."/>
            <person name="Roalkvam I."/>
            <person name="Steen I.H."/>
            <person name="Dahle H."/>
        </authorList>
    </citation>
    <scope>NUCLEOTIDE SEQUENCE [LARGE SCALE GENOMIC DNA]</scope>
    <source>
        <strain evidence="4 5">BAR1</strain>
    </source>
</reference>
<evidence type="ECO:0000259" key="3">
    <source>
        <dbReference type="Pfam" id="PF13505"/>
    </source>
</evidence>
<evidence type="ECO:0000256" key="1">
    <source>
        <dbReference type="ARBA" id="ARBA00022729"/>
    </source>
</evidence>
<dbReference type="InterPro" id="IPR011250">
    <property type="entry name" value="OMP/PagP_B-barrel"/>
</dbReference>
<dbReference type="KEGG" id="pamo:BAR1_13885"/>
<sequence>MKNTNILFASMATLCFATAASAQETNTDWSGFYTGVTYGSKVGGDMAYTPGTDYGSLESGSSYGLYAGYNIQRNRIVYGGEISYSDADGHGPIGFPNEKFNYFMDLKARAGMAVDNTLFYGFVGYSKGEFEFAAGQKHNATGANYGIGMDVKLGERFFVGAEYIVRDLSGTTFTGNTQDTMIQAVQLRTGWKF</sequence>
<proteinExistence type="predicted"/>
<evidence type="ECO:0000313" key="4">
    <source>
        <dbReference type="EMBL" id="AXX98921.1"/>
    </source>
</evidence>
<dbReference type="RefSeq" id="WP_118943575.1">
    <property type="nucleotide sequence ID" value="NZ_CP032125.1"/>
</dbReference>
<name>A0A347UJ93_9RHOB</name>